<evidence type="ECO:0000259" key="2">
    <source>
        <dbReference type="Pfam" id="PF22688"/>
    </source>
</evidence>
<name>D8VN23_9ZZZZ</name>
<protein>
    <submittedName>
        <fullName evidence="3">DnaA family protein</fullName>
    </submittedName>
</protein>
<dbReference type="NCBIfam" id="TIGR03420">
    <property type="entry name" value="DnaA_homol_Hda"/>
    <property type="match status" value="1"/>
</dbReference>
<dbReference type="InterPro" id="IPR027417">
    <property type="entry name" value="P-loop_NTPase"/>
</dbReference>
<evidence type="ECO:0000313" key="3">
    <source>
        <dbReference type="EMBL" id="ACY24808.1"/>
    </source>
</evidence>
<dbReference type="Pfam" id="PF00308">
    <property type="entry name" value="Bac_DnaA"/>
    <property type="match status" value="1"/>
</dbReference>
<dbReference type="SUPFAM" id="SSF52540">
    <property type="entry name" value="P-loop containing nucleoside triphosphate hydrolases"/>
    <property type="match status" value="1"/>
</dbReference>
<dbReference type="InterPro" id="IPR020591">
    <property type="entry name" value="Chromosome_initiator_DnaA-like"/>
</dbReference>
<reference evidence="3" key="1">
    <citation type="submission" date="2009-09" db="EMBL/GenBank/DDBJ databases">
        <authorList>
            <person name="Beloqi A."/>
            <person name="Nechitaylo T.Y."/>
            <person name="Lopez-Cortes N."/>
            <person name="Vietes M."/>
            <person name="Polaina J."/>
            <person name="Strittmatter A."/>
            <person name="Reva O."/>
            <person name="Waliczek A."/>
            <person name="Golyshina O.V."/>
            <person name="Ferrer M."/>
            <person name="Golyshin P.N."/>
        </authorList>
    </citation>
    <scope>NUCLEOTIDE SEQUENCE</scope>
</reference>
<dbReference type="InterPro" id="IPR017788">
    <property type="entry name" value="Hda"/>
</dbReference>
<feature type="domain" description="Hda lid" evidence="2">
    <location>
        <begin position="171"/>
        <end position="235"/>
    </location>
</feature>
<dbReference type="GO" id="GO:0032297">
    <property type="term" value="P:negative regulation of DNA-templated DNA replication initiation"/>
    <property type="evidence" value="ECO:0007669"/>
    <property type="project" value="InterPro"/>
</dbReference>
<proteinExistence type="predicted"/>
<dbReference type="Pfam" id="PF22688">
    <property type="entry name" value="Hda_lid"/>
    <property type="match status" value="1"/>
</dbReference>
<dbReference type="InterPro" id="IPR055199">
    <property type="entry name" value="Hda_lid"/>
</dbReference>
<feature type="domain" description="Chromosomal replication initiator protein DnaA ATPAse" evidence="1">
    <location>
        <begin position="14"/>
        <end position="164"/>
    </location>
</feature>
<organism evidence="3">
    <name type="scientific">uncultured organism</name>
    <dbReference type="NCBI Taxonomy" id="155900"/>
    <lineage>
        <taxon>unclassified sequences</taxon>
        <taxon>environmental samples</taxon>
    </lineage>
</organism>
<reference evidence="3" key="2">
    <citation type="journal article" date="2010" name="Appl. Environ. Microbiol.">
        <title>Diversity of glycosyl hydrolases from cellulose-depleting communities enriched from casts of two earthworm species.</title>
        <authorList>
            <person name="Beloqui A."/>
            <person name="Nechitaylo T.Y."/>
            <person name="Lopez-Cortes N."/>
            <person name="Ghazi A."/>
            <person name="Guazzaroni M.E."/>
            <person name="Polaina J."/>
            <person name="Strittmatter A.W."/>
            <person name="Reva O."/>
            <person name="Waliczek A."/>
            <person name="Yakimov M.M."/>
            <person name="Golyshina O.V."/>
            <person name="Ferrer M."/>
            <person name="Golyshin P.N."/>
        </authorList>
    </citation>
    <scope>NUCLEOTIDE SEQUENCE</scope>
</reference>
<dbReference type="InterPro" id="IPR013317">
    <property type="entry name" value="DnaA_dom"/>
</dbReference>
<dbReference type="PANTHER" id="PTHR30050">
    <property type="entry name" value="CHROMOSOMAL REPLICATION INITIATOR PROTEIN DNAA"/>
    <property type="match status" value="1"/>
</dbReference>
<evidence type="ECO:0000259" key="1">
    <source>
        <dbReference type="Pfam" id="PF00308"/>
    </source>
</evidence>
<dbReference type="Gene3D" id="1.10.8.60">
    <property type="match status" value="1"/>
</dbReference>
<accession>D8VN23</accession>
<dbReference type="EMBL" id="GQ996412">
    <property type="protein sequence ID" value="ACY24808.1"/>
    <property type="molecule type" value="Genomic_DNA"/>
</dbReference>
<dbReference type="PANTHER" id="PTHR30050:SF5">
    <property type="entry name" value="DNAA REGULATORY INACTIVATOR HDA"/>
    <property type="match status" value="1"/>
</dbReference>
<dbReference type="Gene3D" id="3.40.50.300">
    <property type="entry name" value="P-loop containing nucleotide triphosphate hydrolases"/>
    <property type="match status" value="1"/>
</dbReference>
<sequence>MVNLPQQLSLSVNLNDDATFENFYAPAHTHNAMVVQGLRDQLDGSGESFIYLWGAPGCGLTHLLQAACHQAQEMGSSVQYLPLRDLVGYAPDDLFTGLEMVDLVCLDCLPTIAGRADWELAIFHLYNRLRDAGKCLLVAAEHSPRELALSLEDLRSRLQWGLTYQVHSLTDEDKQQALQMRARARGLELSDDVAQYIIQRLPRDTNELFWQLARLDHASLAEQRKLTIPFVKKVLSI</sequence>
<dbReference type="GO" id="GO:0006270">
    <property type="term" value="P:DNA replication initiation"/>
    <property type="evidence" value="ECO:0007669"/>
    <property type="project" value="TreeGrafter"/>
</dbReference>
<dbReference type="AlphaFoldDB" id="D8VN23"/>
<dbReference type="PRINTS" id="PR00051">
    <property type="entry name" value="DNAA"/>
</dbReference>